<dbReference type="Proteomes" id="UP000595426">
    <property type="component" value="Chromosome"/>
</dbReference>
<name>A0A7T7UWY0_9FLAO</name>
<dbReference type="Pfam" id="PF00754">
    <property type="entry name" value="F5_F8_type_C"/>
    <property type="match status" value="1"/>
</dbReference>
<dbReference type="Gene3D" id="2.60.120.260">
    <property type="entry name" value="Galactose-binding domain-like"/>
    <property type="match status" value="1"/>
</dbReference>
<gene>
    <name evidence="2" type="ORF">I6H88_15090</name>
</gene>
<accession>A0A7T7UWY0</accession>
<dbReference type="SUPFAM" id="SSF49785">
    <property type="entry name" value="Galactose-binding domain-like"/>
    <property type="match status" value="1"/>
</dbReference>
<keyword evidence="3" id="KW-1185">Reference proteome</keyword>
<feature type="domain" description="F5/8 type C" evidence="1">
    <location>
        <begin position="374"/>
        <end position="522"/>
    </location>
</feature>
<evidence type="ECO:0000259" key="1">
    <source>
        <dbReference type="PROSITE" id="PS50022"/>
    </source>
</evidence>
<sequence length="523" mass="58383">MKNLLKLFVLSFALMGCRNEVMVSRDESALNRSASVALDTEYISSSPYNLNVVLFVPKDQKINPDYEDRISETLTYEQNYIKDWMNKWGYGDLTFGLLKNAEGKVKINIVYGKEASSSYPYSGGEPKMWAEIMEYFKDKPSTSEHYFVLTTVNKLGEQKAPYYGIGRKSYGIDFPDMKIGNMKANPANTDTIASASAWIGGNFHEMLHGFGLPHNGGLVSNNTQYGQPVITGNGGNFVVSKSSMDAWDCALLLSSQLFSKTTRSDWYSDVTAEINKINAKYDADAKKIIISGEFTSNKKVLYVGYTNDAKRNANDGNYDSENWVSKPTETNSFNTEIPISELKNLGNYRNDLTISLICENGSRPNFQYSYQMIDGIPHIEVINTKDLLKKTDWVAIDTDSQESADVIGNILDGKSSTIWHTKWRGGEAPLPHQFVVDMGAATTVNGFAFANRSNLNGAMKDIEIFKSNDNSTWTSVGTFSLKAQQSWQYVDLAQAQSMRYVKVKVTSTNGGFNYTHLAEFGAY</sequence>
<organism evidence="2 3">
    <name type="scientific">Elizabethkingia bruuniana</name>
    <dbReference type="NCBI Taxonomy" id="1756149"/>
    <lineage>
        <taxon>Bacteria</taxon>
        <taxon>Pseudomonadati</taxon>
        <taxon>Bacteroidota</taxon>
        <taxon>Flavobacteriia</taxon>
        <taxon>Flavobacteriales</taxon>
        <taxon>Weeksellaceae</taxon>
        <taxon>Elizabethkingia</taxon>
    </lineage>
</organism>
<proteinExistence type="predicted"/>
<dbReference type="GeneID" id="93132148"/>
<dbReference type="InterPro" id="IPR008979">
    <property type="entry name" value="Galactose-bd-like_sf"/>
</dbReference>
<evidence type="ECO:0000313" key="2">
    <source>
        <dbReference type="EMBL" id="QQN57758.1"/>
    </source>
</evidence>
<dbReference type="EMBL" id="CP067018">
    <property type="protein sequence ID" value="QQN57758.1"/>
    <property type="molecule type" value="Genomic_DNA"/>
</dbReference>
<dbReference type="RefSeq" id="WP_034872019.1">
    <property type="nucleotide sequence ID" value="NZ_CBCSDR010000003.1"/>
</dbReference>
<dbReference type="AlphaFoldDB" id="A0A7T7UWY0"/>
<dbReference type="PROSITE" id="PS51257">
    <property type="entry name" value="PROKAR_LIPOPROTEIN"/>
    <property type="match status" value="1"/>
</dbReference>
<evidence type="ECO:0000313" key="3">
    <source>
        <dbReference type="Proteomes" id="UP000595426"/>
    </source>
</evidence>
<protein>
    <submittedName>
        <fullName evidence="2">Discoidin domain-containing protein</fullName>
    </submittedName>
</protein>
<dbReference type="PROSITE" id="PS50022">
    <property type="entry name" value="FA58C_3"/>
    <property type="match status" value="1"/>
</dbReference>
<dbReference type="OrthoDB" id="3965347at2"/>
<reference evidence="2 3" key="1">
    <citation type="submission" date="2020-12" db="EMBL/GenBank/DDBJ databases">
        <title>FDA dAtabase for Regulatory Grade micrObial Sequences (FDA-ARGOS): Supporting development and validation of Infectious Disease Dx tests.</title>
        <authorList>
            <person name="Kerrigan L."/>
            <person name="Long C."/>
            <person name="Tallon L."/>
            <person name="Sadzewicz L."/>
            <person name="Zhao X."/>
            <person name="Boylan J."/>
            <person name="Ott S."/>
            <person name="Bowen H."/>
            <person name="Vavikolanu K."/>
            <person name="Mehta A."/>
            <person name="Aluvathingal J."/>
            <person name="Nadendla S."/>
            <person name="Yan Y."/>
            <person name="Sichtig H."/>
        </authorList>
    </citation>
    <scope>NUCLEOTIDE SEQUENCE [LARGE SCALE GENOMIC DNA]</scope>
    <source>
        <strain evidence="2 3">FDAARGOS_1031</strain>
    </source>
</reference>
<dbReference type="InterPro" id="IPR000421">
    <property type="entry name" value="FA58C"/>
</dbReference>